<dbReference type="EMBL" id="FTLX01000007">
    <property type="protein sequence ID" value="SIR36295.1"/>
    <property type="molecule type" value="Genomic_DNA"/>
</dbReference>
<dbReference type="Gene3D" id="3.40.50.1820">
    <property type="entry name" value="alpha/beta hydrolase"/>
    <property type="match status" value="1"/>
</dbReference>
<reference evidence="2 3" key="1">
    <citation type="submission" date="2017-01" db="EMBL/GenBank/DDBJ databases">
        <authorList>
            <person name="Mah S.A."/>
            <person name="Swanson W.J."/>
            <person name="Moy G.W."/>
            <person name="Vacquier V.D."/>
        </authorList>
    </citation>
    <scope>NUCLEOTIDE SEQUENCE [LARGE SCALE GENOMIC DNA]</scope>
    <source>
        <strain evidence="2 3">NIO-1016</strain>
    </source>
</reference>
<evidence type="ECO:0000313" key="4">
    <source>
        <dbReference type="Proteomes" id="UP000215545"/>
    </source>
</evidence>
<sequence>MIADKHSMEGTIQKTLFTARLFDGFWERWVAHGIDEEEIKGVRPLLTDKESWVRLWAGLAFEKTEEAACFLDKGNRFEAETLYRKAGLYYQFVQWLIPEGNEKKIWMEKSVLSSRLADQLSAVVTTYTELSLDGKAVSGRVRKPMHPQGVVIMVNPIDSAKEELFSYETDFATSGFVTLNFDGPGQGETFSVHGLKATKQNWEMYVDRIIHYAKSCFPSMPIYLFGTSSGAAWALYGSGHSDVVKAAAVSPAFLEEKRQMPDYFTERLTYISENNQVPLPSLLDRPFHRPIYLFHGKQDVMVSDQHIDLLFEQLPEESKLKEYENEGHCCNFKLGDIRQLAMDWFAQ</sequence>
<keyword evidence="4" id="KW-1185">Reference proteome</keyword>
<name>A0A1N7AB03_9BACI</name>
<dbReference type="OrthoDB" id="9808398at2"/>
<reference evidence="4" key="2">
    <citation type="submission" date="2017-03" db="EMBL/GenBank/DDBJ databases">
        <title>Bacillus sp. V-88(T) DSM27956, whole genome shotgun sequencing project.</title>
        <authorList>
            <person name="Dastager S.G."/>
            <person name="Neurgaonkar P.S."/>
            <person name="Dharne M.S."/>
        </authorList>
    </citation>
    <scope>NUCLEOTIDE SEQUENCE [LARGE SCALE GENOMIC DNA]</scope>
    <source>
        <strain evidence="4">DSM 25145</strain>
    </source>
</reference>
<dbReference type="Proteomes" id="UP000215545">
    <property type="component" value="Unassembled WGS sequence"/>
</dbReference>
<dbReference type="Gene3D" id="1.20.1440.110">
    <property type="entry name" value="acylaminoacyl peptidase"/>
    <property type="match status" value="1"/>
</dbReference>
<evidence type="ECO:0000313" key="2">
    <source>
        <dbReference type="EMBL" id="SIR36295.1"/>
    </source>
</evidence>
<dbReference type="GO" id="GO:0016787">
    <property type="term" value="F:hydrolase activity"/>
    <property type="evidence" value="ECO:0007669"/>
    <property type="project" value="UniProtKB-KW"/>
</dbReference>
<dbReference type="EMBL" id="MWSK01000007">
    <property type="protein sequence ID" value="OXS75760.1"/>
    <property type="molecule type" value="Genomic_DNA"/>
</dbReference>
<protein>
    <submittedName>
        <fullName evidence="1">Alpha/beta hydrolase</fullName>
    </submittedName>
</protein>
<evidence type="ECO:0000313" key="3">
    <source>
        <dbReference type="Proteomes" id="UP000186385"/>
    </source>
</evidence>
<dbReference type="AlphaFoldDB" id="A0A1N7AB03"/>
<dbReference type="SUPFAM" id="SSF53474">
    <property type="entry name" value="alpha/beta-Hydrolases"/>
    <property type="match status" value="1"/>
</dbReference>
<dbReference type="RefSeq" id="WP_045849445.1">
    <property type="nucleotide sequence ID" value="NZ_FTLX01000007.1"/>
</dbReference>
<proteinExistence type="predicted"/>
<dbReference type="Proteomes" id="UP000186385">
    <property type="component" value="Unassembled WGS sequence"/>
</dbReference>
<dbReference type="STRING" id="1017273.SAMN05443094_107140"/>
<organism evidence="2 3">
    <name type="scientific">Domibacillus enclensis</name>
    <dbReference type="NCBI Taxonomy" id="1017273"/>
    <lineage>
        <taxon>Bacteria</taxon>
        <taxon>Bacillati</taxon>
        <taxon>Bacillota</taxon>
        <taxon>Bacilli</taxon>
        <taxon>Bacillales</taxon>
        <taxon>Bacillaceae</taxon>
        <taxon>Domibacillus</taxon>
    </lineage>
</organism>
<accession>A0A1N7AB03</accession>
<evidence type="ECO:0000313" key="1">
    <source>
        <dbReference type="EMBL" id="OXS75760.1"/>
    </source>
</evidence>
<gene>
    <name evidence="1" type="ORF">B1B05_14610</name>
    <name evidence="2" type="ORF">SAMN05443094_107140</name>
</gene>
<keyword evidence="1" id="KW-0378">Hydrolase</keyword>
<dbReference type="InterPro" id="IPR029058">
    <property type="entry name" value="AB_hydrolase_fold"/>
</dbReference>
<reference evidence="1" key="3">
    <citation type="submission" date="2017-03" db="EMBL/GenBank/DDBJ databases">
        <authorList>
            <person name="Dastager S.G."/>
            <person name="Neurgaonkar P.S."/>
            <person name="Dharne M.S."/>
        </authorList>
    </citation>
    <scope>NUCLEOTIDE SEQUENCE</scope>
    <source>
        <strain evidence="1">DSM 25145</strain>
    </source>
</reference>